<keyword evidence="3" id="KW-0732">Signal</keyword>
<dbReference type="Proteomes" id="UP000474757">
    <property type="component" value="Unassembled WGS sequence"/>
</dbReference>
<gene>
    <name evidence="4" type="ORF">GZA08_08835</name>
</gene>
<protein>
    <submittedName>
        <fullName evidence="4">Extracellular solute-binding protein</fullName>
    </submittedName>
</protein>
<keyword evidence="5" id="KW-1185">Reference proteome</keyword>
<evidence type="ECO:0000256" key="2">
    <source>
        <dbReference type="ARBA" id="ARBA00008520"/>
    </source>
</evidence>
<comment type="subcellular location">
    <subcellularLocation>
        <location evidence="1">Periplasm</location>
    </subcellularLocation>
</comment>
<reference evidence="4 5" key="1">
    <citation type="submission" date="2020-02" db="EMBL/GenBank/DDBJ databases">
        <title>Pseudoroseicyclus tamarix, sp. nov., isolated from offshore sediment of a Tamarix chinensis forest.</title>
        <authorList>
            <person name="Gai Y."/>
        </authorList>
    </citation>
    <scope>NUCLEOTIDE SEQUENCE [LARGE SCALE GENOMIC DNA]</scope>
    <source>
        <strain evidence="4 5">CLL3-39</strain>
    </source>
</reference>
<comment type="caution">
    <text evidence="4">The sequence shown here is derived from an EMBL/GenBank/DDBJ whole genome shotgun (WGS) entry which is preliminary data.</text>
</comment>
<dbReference type="EMBL" id="JAAGAB010000002">
    <property type="protein sequence ID" value="NDV01072.1"/>
    <property type="molecule type" value="Genomic_DNA"/>
</dbReference>
<dbReference type="Pfam" id="PF13416">
    <property type="entry name" value="SBP_bac_8"/>
    <property type="match status" value="1"/>
</dbReference>
<dbReference type="InterPro" id="IPR050490">
    <property type="entry name" value="Bact_solute-bd_prot1"/>
</dbReference>
<feature type="chain" id="PRO_5025605994" evidence="3">
    <location>
        <begin position="21"/>
        <end position="439"/>
    </location>
</feature>
<proteinExistence type="inferred from homology"/>
<dbReference type="InterPro" id="IPR006059">
    <property type="entry name" value="SBP"/>
</dbReference>
<organism evidence="4 5">
    <name type="scientific">Pseudoroseicyclus tamaricis</name>
    <dbReference type="NCBI Taxonomy" id="2705421"/>
    <lineage>
        <taxon>Bacteria</taxon>
        <taxon>Pseudomonadati</taxon>
        <taxon>Pseudomonadota</taxon>
        <taxon>Alphaproteobacteria</taxon>
        <taxon>Rhodobacterales</taxon>
        <taxon>Paracoccaceae</taxon>
        <taxon>Pseudoroseicyclus</taxon>
    </lineage>
</organism>
<sequence>MTRMTTVALAALIAGSAAEAQDLRILSAVTGGKDAEEQEFFVAELEEHLGLDIEMIKPAADYNNVLFTSLASGEQFDLIYGDSSMLPTLVDQGAIMQLNDIIESSAVLSDPAVIPDGEWDLFDMDGALYGVPNKFEGGTMPIARGDWMDAWGMEPPATIEEWEAYFDRAQEEYGAYGISSAGLYDIQGWMSGWGLKAGYVVDDAGNRTIPYASDDAAAAWDWFCELTEKGQLDPNFASNGSGEFRNLFMADQAAAVGYWDAWVGLFNNLMAEQNPEFRAMGVAGAEGPNGEVILRRGNASLWMIPANAQNVENAVAFLEFWHSQPGYLMGTLGIEGHDYNVENGEYVLTEIGQAHGMDHGAPRVASTTWENPFGALPGVNEAEEIVIEYATTEYQPLDWVDAQPIVEGYAYQAMACEITGEEAVQRMQDDLTAAGLIDG</sequence>
<dbReference type="AlphaFoldDB" id="A0A6B2K075"/>
<evidence type="ECO:0000256" key="1">
    <source>
        <dbReference type="ARBA" id="ARBA00004418"/>
    </source>
</evidence>
<comment type="similarity">
    <text evidence="2">Belongs to the bacterial solute-binding protein 1 family.</text>
</comment>
<dbReference type="RefSeq" id="WP_163892324.1">
    <property type="nucleotide sequence ID" value="NZ_JAAFYS010000002.1"/>
</dbReference>
<evidence type="ECO:0000256" key="3">
    <source>
        <dbReference type="SAM" id="SignalP"/>
    </source>
</evidence>
<name>A0A6B2K075_9RHOB</name>
<feature type="signal peptide" evidence="3">
    <location>
        <begin position="1"/>
        <end position="20"/>
    </location>
</feature>
<dbReference type="GO" id="GO:0042597">
    <property type="term" value="C:periplasmic space"/>
    <property type="evidence" value="ECO:0007669"/>
    <property type="project" value="UniProtKB-SubCell"/>
</dbReference>
<dbReference type="SUPFAM" id="SSF53850">
    <property type="entry name" value="Periplasmic binding protein-like II"/>
    <property type="match status" value="1"/>
</dbReference>
<evidence type="ECO:0000313" key="5">
    <source>
        <dbReference type="Proteomes" id="UP000474757"/>
    </source>
</evidence>
<dbReference type="PANTHER" id="PTHR43649">
    <property type="entry name" value="ARABINOSE-BINDING PROTEIN-RELATED"/>
    <property type="match status" value="1"/>
</dbReference>
<accession>A0A6B2K075</accession>
<dbReference type="PANTHER" id="PTHR43649:SF12">
    <property type="entry name" value="DIACETYLCHITOBIOSE BINDING PROTEIN DASA"/>
    <property type="match status" value="1"/>
</dbReference>
<evidence type="ECO:0000313" key="4">
    <source>
        <dbReference type="EMBL" id="NDV01072.1"/>
    </source>
</evidence>
<dbReference type="Gene3D" id="3.40.190.10">
    <property type="entry name" value="Periplasmic binding protein-like II"/>
    <property type="match status" value="1"/>
</dbReference>